<keyword evidence="11" id="KW-0325">Glycoprotein</keyword>
<dbReference type="PANTHER" id="PTHR46032">
    <property type="entry name" value="ALPHA-2,3-SIALYLTRANSFERASE ST3GAL I ISOFORM X1"/>
    <property type="match status" value="1"/>
</dbReference>
<sequence length="361" mass="41117">MRNHNINSVYMGPSPWKSNQFHPTECSGDIWKFANNTLSSAGGSVVRSRMSSRLKLLVFILSVAAYGLLLMVDFTDQFKLQVQTSCACEKCLSDDNLLLSHLNPSVELFLSAKTNISEEAFNWWKGLQCEKRDFRFFKKTVKKLFEIFPPSPNLQKPSPDSCRTCAVVGNSVNLKGSHYGPLIDYQDVVIRMNSATTKGYEEDIGTKTTHHVMYPESAVDLQNSTHLVLFPFKIMDLQWLIKAFTTGFYGQSYAPIKTNIRANKDLVMVVNPAFMKYSHERWLEKKGAYPSTGFMTFIFALHICDEVHVFGFGADSDGNWSHYFEELRDKNLKTGQHPGHLEYDIIQHLAKEKTVNFYKGS</sequence>
<accession>A0ABV0TI21</accession>
<evidence type="ECO:0000313" key="14">
    <source>
        <dbReference type="Proteomes" id="UP001482620"/>
    </source>
</evidence>
<evidence type="ECO:0000256" key="12">
    <source>
        <dbReference type="SAM" id="Phobius"/>
    </source>
</evidence>
<comment type="similarity">
    <text evidence="2">Belongs to the glycosyltransferase 29 family.</text>
</comment>
<evidence type="ECO:0000256" key="3">
    <source>
        <dbReference type="ARBA" id="ARBA00022676"/>
    </source>
</evidence>
<reference evidence="13 14" key="1">
    <citation type="submission" date="2021-06" db="EMBL/GenBank/DDBJ databases">
        <authorList>
            <person name="Palmer J.M."/>
        </authorList>
    </citation>
    <scope>NUCLEOTIDE SEQUENCE [LARGE SCALE GENOMIC DNA]</scope>
    <source>
        <strain evidence="14">if_2019</strain>
        <tissue evidence="13">Muscle</tissue>
    </source>
</reference>
<dbReference type="PANTHER" id="PTHR46032:SF6">
    <property type="entry name" value="CMP-N-ACETYLNEURAMINATE-BETA-GALACTOSAMIDE-ALPHA-2,3-SIALYLTRANSFERASE 1"/>
    <property type="match status" value="1"/>
</dbReference>
<feature type="transmembrane region" description="Helical" evidence="12">
    <location>
        <begin position="56"/>
        <end position="74"/>
    </location>
</feature>
<evidence type="ECO:0000256" key="7">
    <source>
        <dbReference type="ARBA" id="ARBA00022989"/>
    </source>
</evidence>
<proteinExistence type="inferred from homology"/>
<evidence type="ECO:0000256" key="4">
    <source>
        <dbReference type="ARBA" id="ARBA00022679"/>
    </source>
</evidence>
<comment type="subcellular location">
    <subcellularLocation>
        <location evidence="1">Golgi apparatus membrane</location>
        <topology evidence="1">Single-pass type II membrane protein</topology>
    </subcellularLocation>
</comment>
<keyword evidence="6" id="KW-0735">Signal-anchor</keyword>
<dbReference type="InterPro" id="IPR001675">
    <property type="entry name" value="Glyco_trans_29"/>
</dbReference>
<evidence type="ECO:0008006" key="15">
    <source>
        <dbReference type="Google" id="ProtNLM"/>
    </source>
</evidence>
<organism evidence="13 14">
    <name type="scientific">Ilyodon furcidens</name>
    <name type="common">goldbreast splitfin</name>
    <dbReference type="NCBI Taxonomy" id="33524"/>
    <lineage>
        <taxon>Eukaryota</taxon>
        <taxon>Metazoa</taxon>
        <taxon>Chordata</taxon>
        <taxon>Craniata</taxon>
        <taxon>Vertebrata</taxon>
        <taxon>Euteleostomi</taxon>
        <taxon>Actinopterygii</taxon>
        <taxon>Neopterygii</taxon>
        <taxon>Teleostei</taxon>
        <taxon>Neoteleostei</taxon>
        <taxon>Acanthomorphata</taxon>
        <taxon>Ovalentaria</taxon>
        <taxon>Atherinomorphae</taxon>
        <taxon>Cyprinodontiformes</taxon>
        <taxon>Goodeidae</taxon>
        <taxon>Ilyodon</taxon>
    </lineage>
</organism>
<dbReference type="EMBL" id="JAHRIQ010035740">
    <property type="protein sequence ID" value="MEQ2232540.1"/>
    <property type="molecule type" value="Genomic_DNA"/>
</dbReference>
<keyword evidence="9 12" id="KW-0472">Membrane</keyword>
<dbReference type="InterPro" id="IPR051757">
    <property type="entry name" value="Beta-gal_alpha2-3_sialyltrans"/>
</dbReference>
<keyword evidence="4" id="KW-0808">Transferase</keyword>
<evidence type="ECO:0000313" key="13">
    <source>
        <dbReference type="EMBL" id="MEQ2232540.1"/>
    </source>
</evidence>
<evidence type="ECO:0000256" key="10">
    <source>
        <dbReference type="ARBA" id="ARBA00023157"/>
    </source>
</evidence>
<evidence type="ECO:0000256" key="9">
    <source>
        <dbReference type="ARBA" id="ARBA00023136"/>
    </source>
</evidence>
<protein>
    <recommendedName>
        <fullName evidence="15">ST3 beta-galactoside alpha-2,3-sialyltransferase 1</fullName>
    </recommendedName>
</protein>
<evidence type="ECO:0000256" key="11">
    <source>
        <dbReference type="ARBA" id="ARBA00023180"/>
    </source>
</evidence>
<dbReference type="Proteomes" id="UP001482620">
    <property type="component" value="Unassembled WGS sequence"/>
</dbReference>
<comment type="caution">
    <text evidence="13">The sequence shown here is derived from an EMBL/GenBank/DDBJ whole genome shotgun (WGS) entry which is preliminary data.</text>
</comment>
<keyword evidence="14" id="KW-1185">Reference proteome</keyword>
<gene>
    <name evidence="13" type="ORF">ILYODFUR_012508</name>
</gene>
<keyword evidence="8" id="KW-0333">Golgi apparatus</keyword>
<keyword evidence="3" id="KW-0328">Glycosyltransferase</keyword>
<evidence type="ECO:0000256" key="5">
    <source>
        <dbReference type="ARBA" id="ARBA00022692"/>
    </source>
</evidence>
<evidence type="ECO:0000256" key="1">
    <source>
        <dbReference type="ARBA" id="ARBA00004323"/>
    </source>
</evidence>
<dbReference type="InterPro" id="IPR038578">
    <property type="entry name" value="GT29-like_sf"/>
</dbReference>
<dbReference type="Gene3D" id="3.90.1480.20">
    <property type="entry name" value="Glycosyl transferase family 29"/>
    <property type="match status" value="1"/>
</dbReference>
<keyword evidence="7 12" id="KW-1133">Transmembrane helix</keyword>
<evidence type="ECO:0000256" key="6">
    <source>
        <dbReference type="ARBA" id="ARBA00022968"/>
    </source>
</evidence>
<keyword evidence="10" id="KW-1015">Disulfide bond</keyword>
<evidence type="ECO:0000256" key="8">
    <source>
        <dbReference type="ARBA" id="ARBA00023034"/>
    </source>
</evidence>
<evidence type="ECO:0000256" key="2">
    <source>
        <dbReference type="ARBA" id="ARBA00006003"/>
    </source>
</evidence>
<dbReference type="Pfam" id="PF00777">
    <property type="entry name" value="Glyco_transf_29"/>
    <property type="match status" value="1"/>
</dbReference>
<keyword evidence="5 12" id="KW-0812">Transmembrane</keyword>
<name>A0ABV0TI21_9TELE</name>